<dbReference type="EMBL" id="RSEB01000001">
    <property type="protein sequence ID" value="RRS01500.1"/>
    <property type="molecule type" value="Genomic_DNA"/>
</dbReference>
<keyword evidence="2" id="KW-1185">Reference proteome</keyword>
<dbReference type="InterPro" id="IPR011990">
    <property type="entry name" value="TPR-like_helical_dom_sf"/>
</dbReference>
<accession>A0A426V3V0</accession>
<name>A0A426V3V0_9ACTN</name>
<evidence type="ECO:0000313" key="1">
    <source>
        <dbReference type="EMBL" id="RRS01500.1"/>
    </source>
</evidence>
<dbReference type="Pfam" id="PF13374">
    <property type="entry name" value="TPR_10"/>
    <property type="match status" value="4"/>
</dbReference>
<dbReference type="SUPFAM" id="SSF48452">
    <property type="entry name" value="TPR-like"/>
    <property type="match status" value="2"/>
</dbReference>
<proteinExistence type="predicted"/>
<comment type="caution">
    <text evidence="1">The sequence shown here is derived from an EMBL/GenBank/DDBJ whole genome shotgun (WGS) entry which is preliminary data.</text>
</comment>
<evidence type="ECO:0000313" key="2">
    <source>
        <dbReference type="Proteomes" id="UP000277256"/>
    </source>
</evidence>
<dbReference type="PANTHER" id="PTHR46082">
    <property type="entry name" value="ATP/GTP-BINDING PROTEIN-RELATED"/>
    <property type="match status" value="1"/>
</dbReference>
<dbReference type="AlphaFoldDB" id="A0A426V3V0"/>
<dbReference type="InterPro" id="IPR053137">
    <property type="entry name" value="NLR-like"/>
</dbReference>
<protein>
    <submittedName>
        <fullName evidence="1">Tetratricopeptide repeat protein</fullName>
    </submittedName>
</protein>
<sequence length="750" mass="81085">MVRAFLSRGSGSGLVMIEPLSAATLGGLAVDTARATITKWVGARIASDISAGMRERPLKQGRPAKDQQTELNLVITRAVELTALELFPGQERLQKAFRRDLLKGHPRERPLVNGSDLAYLVGDVHEWVTRNDPPPLSQKSVDPVAHPYLSVLCRNIVAQFGFRAENNGTKNTILYPRWNRFWTTELLNSHNEVPLPAATDLPIDASPAWPRRFGTYRQLLADRTLTLEQLSPELLPDQYPHTVAAALTIALEHADRYEPAGLASLLLASACVLDPAGIPADLFTALQIGWDSEDDPEDEQGGADPALIPPRTITDTLARLHRLNLVDYDGTFVRVHALVQRTRRDQLDEQQMRTVVQHAAGALDAIWPEVENDPVRSAALRANLTALRGHDQSALFQGEAHPALFRHGTSLGVNGHVNDAHLYYQGLYALCDDLLGPDHSHTLVARNDLAYWRGASGDAAGAVSALAELVTDRLRVSGPDRLETLIARGNLATWKGEAGDAAGAADAFAELLTDFRRILGPDHPETLATRNNLASWRGRAGDAAGTVAAFTELLEDLVRVLGPDHPDTLIARGNLASWRGEAGDAQAAVTAFTELLEDLVRVLGPDHPLTLTYRGNLASLRGEVDDAPGAVAAFTELLEDLMRVLGPDHPDTLIARGNLAIWCGEAGDAPAAATAFAQLISDRLRVFGPDHLDTLATRANFAIWLGKAGDAAGAASALTDLLDDLERVLGPDHPLTSSTEIALTYWQSRS</sequence>
<dbReference type="Gene3D" id="1.25.40.10">
    <property type="entry name" value="Tetratricopeptide repeat domain"/>
    <property type="match status" value="2"/>
</dbReference>
<organism evidence="1 2">
    <name type="scientific">Glycomyces terrestris</name>
    <dbReference type="NCBI Taxonomy" id="2493553"/>
    <lineage>
        <taxon>Bacteria</taxon>
        <taxon>Bacillati</taxon>
        <taxon>Actinomycetota</taxon>
        <taxon>Actinomycetes</taxon>
        <taxon>Glycomycetales</taxon>
        <taxon>Glycomycetaceae</taxon>
        <taxon>Glycomyces</taxon>
    </lineage>
</organism>
<gene>
    <name evidence="1" type="ORF">EIW28_01655</name>
</gene>
<dbReference type="PANTHER" id="PTHR46082:SF6">
    <property type="entry name" value="AAA+ ATPASE DOMAIN-CONTAINING PROTEIN-RELATED"/>
    <property type="match status" value="1"/>
</dbReference>
<dbReference type="Proteomes" id="UP000277256">
    <property type="component" value="Unassembled WGS sequence"/>
</dbReference>
<reference evidence="1 2" key="1">
    <citation type="submission" date="2018-12" db="EMBL/GenBank/DDBJ databases">
        <title>Glycomyces sp. YIM 121974 draft genome.</title>
        <authorList>
            <person name="Li Q."/>
        </authorList>
    </citation>
    <scope>NUCLEOTIDE SEQUENCE [LARGE SCALE GENOMIC DNA]</scope>
    <source>
        <strain evidence="1 2">YIM 121974</strain>
    </source>
</reference>